<reference evidence="1 2" key="1">
    <citation type="submission" date="2016-02" db="EMBL/GenBank/DDBJ databases">
        <title>Genome analysis of coral dinoflagellate symbionts highlights evolutionary adaptations to a symbiotic lifestyle.</title>
        <authorList>
            <person name="Aranda M."/>
            <person name="Li Y."/>
            <person name="Liew Y.J."/>
            <person name="Baumgarten S."/>
            <person name="Simakov O."/>
            <person name="Wilson M."/>
            <person name="Piel J."/>
            <person name="Ashoor H."/>
            <person name="Bougouffa S."/>
            <person name="Bajic V.B."/>
            <person name="Ryu T."/>
            <person name="Ravasi T."/>
            <person name="Bayer T."/>
            <person name="Micklem G."/>
            <person name="Kim H."/>
            <person name="Bhak J."/>
            <person name="Lajeunesse T.C."/>
            <person name="Voolstra C.R."/>
        </authorList>
    </citation>
    <scope>NUCLEOTIDE SEQUENCE [LARGE SCALE GENOMIC DNA]</scope>
    <source>
        <strain evidence="1 2">CCMP2467</strain>
    </source>
</reference>
<comment type="caution">
    <text evidence="1">The sequence shown here is derived from an EMBL/GenBank/DDBJ whole genome shotgun (WGS) entry which is preliminary data.</text>
</comment>
<dbReference type="Proteomes" id="UP000186817">
    <property type="component" value="Unassembled WGS sequence"/>
</dbReference>
<accession>A0A1Q9CRM3</accession>
<proteinExistence type="predicted"/>
<organism evidence="1 2">
    <name type="scientific">Symbiodinium microadriaticum</name>
    <name type="common">Dinoflagellate</name>
    <name type="synonym">Zooxanthella microadriatica</name>
    <dbReference type="NCBI Taxonomy" id="2951"/>
    <lineage>
        <taxon>Eukaryota</taxon>
        <taxon>Sar</taxon>
        <taxon>Alveolata</taxon>
        <taxon>Dinophyceae</taxon>
        <taxon>Suessiales</taxon>
        <taxon>Symbiodiniaceae</taxon>
        <taxon>Symbiodinium</taxon>
    </lineage>
</organism>
<sequence length="254" mass="27384">MVVAATFDGTDDEDDDDTDDVVTTAADASEAQLKALRQWNCERIDQANGDLGQLARKYGQAVDGSFTERMQEALQMCSKAANETSSMKAASMACCAWGDVLMRSRECCNVPGPPYCISHGNSKLARMSVALAAVLAAVAATVLPKLQMCCRRPDSSGSCLESFFAPSLFRTPRTRASMMVADVQSLERGRDMEGNPIQIMRRGPEKTGKVRQVDISLFQGGKPLVGCGNTRTEHLVGTGKVNMKMFADRKAALA</sequence>
<protein>
    <submittedName>
        <fullName evidence="1">Uncharacterized protein</fullName>
    </submittedName>
</protein>
<evidence type="ECO:0000313" key="1">
    <source>
        <dbReference type="EMBL" id="OLP85562.1"/>
    </source>
</evidence>
<dbReference type="EMBL" id="LSRX01000969">
    <property type="protein sequence ID" value="OLP85562.1"/>
    <property type="molecule type" value="Genomic_DNA"/>
</dbReference>
<dbReference type="OrthoDB" id="441222at2759"/>
<keyword evidence="2" id="KW-1185">Reference proteome</keyword>
<name>A0A1Q9CRM3_SYMMI</name>
<evidence type="ECO:0000313" key="2">
    <source>
        <dbReference type="Proteomes" id="UP000186817"/>
    </source>
</evidence>
<dbReference type="AlphaFoldDB" id="A0A1Q9CRM3"/>
<gene>
    <name evidence="1" type="ORF">AK812_SmicGene33426</name>
</gene>